<feature type="region of interest" description="Disordered" evidence="1">
    <location>
        <begin position="1"/>
        <end position="21"/>
    </location>
</feature>
<dbReference type="Proteomes" id="UP000320762">
    <property type="component" value="Unassembled WGS sequence"/>
</dbReference>
<evidence type="ECO:0000256" key="2">
    <source>
        <dbReference type="SAM" id="Phobius"/>
    </source>
</evidence>
<evidence type="ECO:0000313" key="4">
    <source>
        <dbReference type="Proteomes" id="UP000320762"/>
    </source>
</evidence>
<evidence type="ECO:0000256" key="1">
    <source>
        <dbReference type="SAM" id="MobiDB-lite"/>
    </source>
</evidence>
<name>A0A550CAG2_9AGAR</name>
<sequence length="177" mass="19901">MPPNLSLIQSRSLRPRRPSMDQRTWFSTDQRACARAKSLSTSTIPLVSSSLLSPLSSLSPYLSMCVNICTLPGNDPRQPLHQHFLLPTFSVVTWTGRIYPHRQPHPGEPHPHLPPIYASTDTHLHQHRYPSLAPVPILLRTFLCAGGSLTPARCLWLISYFCSLFLPFLYGYVSSVL</sequence>
<organism evidence="3 4">
    <name type="scientific">Schizophyllum amplum</name>
    <dbReference type="NCBI Taxonomy" id="97359"/>
    <lineage>
        <taxon>Eukaryota</taxon>
        <taxon>Fungi</taxon>
        <taxon>Dikarya</taxon>
        <taxon>Basidiomycota</taxon>
        <taxon>Agaricomycotina</taxon>
        <taxon>Agaricomycetes</taxon>
        <taxon>Agaricomycetidae</taxon>
        <taxon>Agaricales</taxon>
        <taxon>Schizophyllaceae</taxon>
        <taxon>Schizophyllum</taxon>
    </lineage>
</organism>
<keyword evidence="2" id="KW-1133">Transmembrane helix</keyword>
<accession>A0A550CAG2</accession>
<proteinExistence type="predicted"/>
<dbReference type="AlphaFoldDB" id="A0A550CAG2"/>
<keyword evidence="2" id="KW-0812">Transmembrane</keyword>
<keyword evidence="2" id="KW-0472">Membrane</keyword>
<keyword evidence="4" id="KW-1185">Reference proteome</keyword>
<reference evidence="3 4" key="1">
    <citation type="journal article" date="2019" name="New Phytol.">
        <title>Comparative genomics reveals unique wood-decay strategies and fruiting body development in the Schizophyllaceae.</title>
        <authorList>
            <person name="Almasi E."/>
            <person name="Sahu N."/>
            <person name="Krizsan K."/>
            <person name="Balint B."/>
            <person name="Kovacs G.M."/>
            <person name="Kiss B."/>
            <person name="Cseklye J."/>
            <person name="Drula E."/>
            <person name="Henrissat B."/>
            <person name="Nagy I."/>
            <person name="Chovatia M."/>
            <person name="Adam C."/>
            <person name="LaButti K."/>
            <person name="Lipzen A."/>
            <person name="Riley R."/>
            <person name="Grigoriev I.V."/>
            <person name="Nagy L.G."/>
        </authorList>
    </citation>
    <scope>NUCLEOTIDE SEQUENCE [LARGE SCALE GENOMIC DNA]</scope>
    <source>
        <strain evidence="3 4">NL-1724</strain>
    </source>
</reference>
<feature type="compositionally biased region" description="Polar residues" evidence="1">
    <location>
        <begin position="1"/>
        <end position="12"/>
    </location>
</feature>
<evidence type="ECO:0000313" key="3">
    <source>
        <dbReference type="EMBL" id="TRM61791.1"/>
    </source>
</evidence>
<feature type="transmembrane region" description="Helical" evidence="2">
    <location>
        <begin position="154"/>
        <end position="173"/>
    </location>
</feature>
<gene>
    <name evidence="3" type="ORF">BD626DRAFT_72597</name>
</gene>
<protein>
    <submittedName>
        <fullName evidence="3">Uncharacterized protein</fullName>
    </submittedName>
</protein>
<comment type="caution">
    <text evidence="3">The sequence shown here is derived from an EMBL/GenBank/DDBJ whole genome shotgun (WGS) entry which is preliminary data.</text>
</comment>
<dbReference type="EMBL" id="VDMD01000015">
    <property type="protein sequence ID" value="TRM61791.1"/>
    <property type="molecule type" value="Genomic_DNA"/>
</dbReference>